<keyword evidence="2" id="KW-0732">Signal</keyword>
<keyword evidence="4" id="KW-1185">Reference proteome</keyword>
<organism evidence="3 4">
    <name type="scientific">Brachionus calyciflorus</name>
    <dbReference type="NCBI Taxonomy" id="104777"/>
    <lineage>
        <taxon>Eukaryota</taxon>
        <taxon>Metazoa</taxon>
        <taxon>Spiralia</taxon>
        <taxon>Gnathifera</taxon>
        <taxon>Rotifera</taxon>
        <taxon>Eurotatoria</taxon>
        <taxon>Monogononta</taxon>
        <taxon>Pseudotrocha</taxon>
        <taxon>Ploima</taxon>
        <taxon>Brachionidae</taxon>
        <taxon>Brachionus</taxon>
    </lineage>
</organism>
<dbReference type="EMBL" id="CAJNOC010001067">
    <property type="protein sequence ID" value="CAF0831746.1"/>
    <property type="molecule type" value="Genomic_DNA"/>
</dbReference>
<proteinExistence type="predicted"/>
<dbReference type="Proteomes" id="UP000663879">
    <property type="component" value="Unassembled WGS sequence"/>
</dbReference>
<sequence>MDLTMKIFSIILISFVIFFKESNSKSLADFRNYEKHLDDISHFINKNIQERLYSKWLKKLFNSIKLKKSSSANDEKPLLVKTLLGQVKKREDKNCECKDLNHSEESHNKDTRYGYDEFEQDSEDLYEFKKFLSQNPHLRDHDIDEYIFNKGYRNELKEDVNEENFTEPVQNEEKIESNENQKPEIENNQPINENYPWLDSGHMYENEENKYSDDSSEWK</sequence>
<feature type="compositionally biased region" description="Basic and acidic residues" evidence="1">
    <location>
        <begin position="171"/>
        <end position="185"/>
    </location>
</feature>
<gene>
    <name evidence="3" type="ORF">OXX778_LOCUS8002</name>
</gene>
<feature type="signal peptide" evidence="2">
    <location>
        <begin position="1"/>
        <end position="24"/>
    </location>
</feature>
<evidence type="ECO:0000313" key="3">
    <source>
        <dbReference type="EMBL" id="CAF0831746.1"/>
    </source>
</evidence>
<evidence type="ECO:0000256" key="2">
    <source>
        <dbReference type="SAM" id="SignalP"/>
    </source>
</evidence>
<name>A0A813UU75_9BILA</name>
<feature type="compositionally biased region" description="Basic and acidic residues" evidence="1">
    <location>
        <begin position="202"/>
        <end position="219"/>
    </location>
</feature>
<evidence type="ECO:0000313" key="4">
    <source>
        <dbReference type="Proteomes" id="UP000663879"/>
    </source>
</evidence>
<comment type="caution">
    <text evidence="3">The sequence shown here is derived from an EMBL/GenBank/DDBJ whole genome shotgun (WGS) entry which is preliminary data.</text>
</comment>
<protein>
    <submittedName>
        <fullName evidence="3">Uncharacterized protein</fullName>
    </submittedName>
</protein>
<feature type="chain" id="PRO_5032355099" evidence="2">
    <location>
        <begin position="25"/>
        <end position="219"/>
    </location>
</feature>
<feature type="region of interest" description="Disordered" evidence="1">
    <location>
        <begin position="161"/>
        <end position="219"/>
    </location>
</feature>
<evidence type="ECO:0000256" key="1">
    <source>
        <dbReference type="SAM" id="MobiDB-lite"/>
    </source>
</evidence>
<accession>A0A813UU75</accession>
<reference evidence="3" key="1">
    <citation type="submission" date="2021-02" db="EMBL/GenBank/DDBJ databases">
        <authorList>
            <person name="Nowell W R."/>
        </authorList>
    </citation>
    <scope>NUCLEOTIDE SEQUENCE</scope>
    <source>
        <strain evidence="3">Ploen Becks lab</strain>
    </source>
</reference>
<dbReference type="AlphaFoldDB" id="A0A813UU75"/>